<evidence type="ECO:0000259" key="8">
    <source>
        <dbReference type="PROSITE" id="PS50928"/>
    </source>
</evidence>
<dbReference type="CDD" id="cd06261">
    <property type="entry name" value="TM_PBP2"/>
    <property type="match status" value="1"/>
</dbReference>
<organism evidence="9 10">
    <name type="scientific">Paenibacillus sepulcri</name>
    <dbReference type="NCBI Taxonomy" id="359917"/>
    <lineage>
        <taxon>Bacteria</taxon>
        <taxon>Bacillati</taxon>
        <taxon>Bacillota</taxon>
        <taxon>Bacilli</taxon>
        <taxon>Bacillales</taxon>
        <taxon>Paenibacillaceae</taxon>
        <taxon>Paenibacillus</taxon>
    </lineage>
</organism>
<keyword evidence="4 7" id="KW-0812">Transmembrane</keyword>
<dbReference type="Pfam" id="PF00528">
    <property type="entry name" value="BPD_transp_1"/>
    <property type="match status" value="1"/>
</dbReference>
<keyword evidence="10" id="KW-1185">Reference proteome</keyword>
<reference evidence="9 10" key="1">
    <citation type="submission" date="2021-07" db="EMBL/GenBank/DDBJ databases">
        <title>Paenibacillus radiodurans sp. nov., isolated from the southeastern edge of Tengger Desert.</title>
        <authorList>
            <person name="Zhang G."/>
        </authorList>
    </citation>
    <scope>NUCLEOTIDE SEQUENCE [LARGE SCALE GENOMIC DNA]</scope>
    <source>
        <strain evidence="9 10">CCM 7311</strain>
    </source>
</reference>
<evidence type="ECO:0000256" key="4">
    <source>
        <dbReference type="ARBA" id="ARBA00022692"/>
    </source>
</evidence>
<dbReference type="PANTHER" id="PTHR30193">
    <property type="entry name" value="ABC TRANSPORTER PERMEASE PROTEIN"/>
    <property type="match status" value="1"/>
</dbReference>
<accession>A0ABS7C5U2</accession>
<dbReference type="InterPro" id="IPR035906">
    <property type="entry name" value="MetI-like_sf"/>
</dbReference>
<evidence type="ECO:0000256" key="5">
    <source>
        <dbReference type="ARBA" id="ARBA00022989"/>
    </source>
</evidence>
<dbReference type="InterPro" id="IPR000515">
    <property type="entry name" value="MetI-like"/>
</dbReference>
<evidence type="ECO:0000256" key="7">
    <source>
        <dbReference type="RuleBase" id="RU363032"/>
    </source>
</evidence>
<evidence type="ECO:0000313" key="9">
    <source>
        <dbReference type="EMBL" id="MBW7456265.1"/>
    </source>
</evidence>
<evidence type="ECO:0000256" key="6">
    <source>
        <dbReference type="ARBA" id="ARBA00023136"/>
    </source>
</evidence>
<dbReference type="PROSITE" id="PS50928">
    <property type="entry name" value="ABC_TM1"/>
    <property type="match status" value="1"/>
</dbReference>
<feature type="domain" description="ABC transmembrane type-1" evidence="8">
    <location>
        <begin position="65"/>
        <end position="279"/>
    </location>
</feature>
<dbReference type="SUPFAM" id="SSF161098">
    <property type="entry name" value="MetI-like"/>
    <property type="match status" value="1"/>
</dbReference>
<feature type="transmembrane region" description="Helical" evidence="7">
    <location>
        <begin position="103"/>
        <end position="123"/>
    </location>
</feature>
<evidence type="ECO:0000256" key="2">
    <source>
        <dbReference type="ARBA" id="ARBA00022448"/>
    </source>
</evidence>
<protein>
    <submittedName>
        <fullName evidence="9">Sugar ABC transporter permease</fullName>
    </submittedName>
</protein>
<feature type="transmembrane region" description="Helical" evidence="7">
    <location>
        <begin position="70"/>
        <end position="91"/>
    </location>
</feature>
<sequence length="288" mass="32612">MGLRRESLHGYLSLLPAFILLAVFIGYPTLNTFYHSFTEWDGVSSRFVGWDNFLRIIHSGDLLLMLRNNLIFLLSVPGILILSLIVSVLLFEEVPGWRFFRSVYYLPTILSSVVIGFLIKSMFASKGIVNSLLEDIGLGHLVVDWLNYVPTEFMILIFCFYWQTLGQGTLIFLSGMSTISGEIYEAVIMDGASFRQRLFKITIPLLYPTLFYFTCINVIYVFVGMFGLVYSITGGGPGYETTPIEFMIYLQAFQSGNMGYASALSLFLFVIVVLITWVQLKISDRVSN</sequence>
<proteinExistence type="inferred from homology"/>
<keyword evidence="6 7" id="KW-0472">Membrane</keyword>
<dbReference type="InterPro" id="IPR051393">
    <property type="entry name" value="ABC_transporter_permease"/>
</dbReference>
<feature type="transmembrane region" description="Helical" evidence="7">
    <location>
        <begin position="12"/>
        <end position="30"/>
    </location>
</feature>
<dbReference type="RefSeq" id="WP_210040234.1">
    <property type="nucleotide sequence ID" value="NZ_JBHLVU010000007.1"/>
</dbReference>
<gene>
    <name evidence="9" type="ORF">K0U00_19720</name>
</gene>
<comment type="similarity">
    <text evidence="7">Belongs to the binding-protein-dependent transport system permease family.</text>
</comment>
<comment type="subcellular location">
    <subcellularLocation>
        <location evidence="1 7">Cell membrane</location>
        <topology evidence="1 7">Multi-pass membrane protein</topology>
    </subcellularLocation>
</comment>
<dbReference type="EMBL" id="JAHZIK010000534">
    <property type="protein sequence ID" value="MBW7456265.1"/>
    <property type="molecule type" value="Genomic_DNA"/>
</dbReference>
<evidence type="ECO:0000256" key="1">
    <source>
        <dbReference type="ARBA" id="ARBA00004651"/>
    </source>
</evidence>
<keyword evidence="2 7" id="KW-0813">Transport</keyword>
<feature type="transmembrane region" description="Helical" evidence="7">
    <location>
        <begin position="260"/>
        <end position="280"/>
    </location>
</feature>
<evidence type="ECO:0000313" key="10">
    <source>
        <dbReference type="Proteomes" id="UP001519887"/>
    </source>
</evidence>
<evidence type="ECO:0000256" key="3">
    <source>
        <dbReference type="ARBA" id="ARBA00022475"/>
    </source>
</evidence>
<dbReference type="PANTHER" id="PTHR30193:SF37">
    <property type="entry name" value="INNER MEMBRANE ABC TRANSPORTER PERMEASE PROTEIN YCJO"/>
    <property type="match status" value="1"/>
</dbReference>
<dbReference type="Proteomes" id="UP001519887">
    <property type="component" value="Unassembled WGS sequence"/>
</dbReference>
<feature type="transmembrane region" description="Helical" evidence="7">
    <location>
        <begin position="205"/>
        <end position="230"/>
    </location>
</feature>
<name>A0ABS7C5U2_9BACL</name>
<keyword evidence="3" id="KW-1003">Cell membrane</keyword>
<keyword evidence="5 7" id="KW-1133">Transmembrane helix</keyword>
<comment type="caution">
    <text evidence="9">The sequence shown here is derived from an EMBL/GenBank/DDBJ whole genome shotgun (WGS) entry which is preliminary data.</text>
</comment>
<dbReference type="Gene3D" id="1.10.3720.10">
    <property type="entry name" value="MetI-like"/>
    <property type="match status" value="1"/>
</dbReference>